<comment type="similarity">
    <text evidence="1">Belongs to the SHQ1 family.</text>
</comment>
<dbReference type="GO" id="GO:0051082">
    <property type="term" value="F:unfolded protein binding"/>
    <property type="evidence" value="ECO:0007669"/>
    <property type="project" value="TreeGrafter"/>
</dbReference>
<proteinExistence type="inferred from homology"/>
<dbReference type="Gene3D" id="2.60.40.790">
    <property type="match status" value="1"/>
</dbReference>
<evidence type="ECO:0000313" key="4">
    <source>
        <dbReference type="Proteomes" id="UP000000598"/>
    </source>
</evidence>
<protein>
    <submittedName>
        <fullName evidence="3">KLLA0F03949p</fullName>
    </submittedName>
</protein>
<dbReference type="AlphaFoldDB" id="Q6CLD0"/>
<dbReference type="PaxDb" id="284590-Q6CLD0"/>
<sequence>MITPRFTVTQDDEYIYVQIKVSSIRFNSAGVEVVIDGCMFIFHLSPYYLRLRLSDELVEDETLNTVEYDSKQESINCKILKAVKGKEFKDLDLASKLLAAKNEPKVTDGPLIQEISNEKESIADIREEGEHFDWEIKQEVQVDNTPTTKYGFDNLYTGYIVMSVANGNDINELDDPEHTSPENRVKERLKKENLKFDPEYYAAEYITIKQGDEEEIQINGIKRLLGYLPPLCERYQQWFERSDNESKERNVSFPVEFTEAEQTQMQDHIPKKKYLINDVKSQYLTILSILYSYTFEQIENEGQHTTESQWTIGKLTPQISMLDQQILLSESLIHFSQIKGTIVTGIRRALSYPLHRNYDLCIKAWQLAIKLLLGGKRLVIKALLDIHELFRYHDVYYVYNKILLDDLCAWFISQGNDNVIQSLALQAKKELESITKSDIEFECISGMNEETGEVEWETLNISEIEYLAEQEEIVQ</sequence>
<keyword evidence="4" id="KW-1185">Reference proteome</keyword>
<dbReference type="PANTHER" id="PTHR12967">
    <property type="entry name" value="PROTEIN SHQ1 HOMOLOG"/>
    <property type="match status" value="1"/>
</dbReference>
<gene>
    <name evidence="3" type="ORF">KLLA0_F03949g</name>
</gene>
<dbReference type="HOGENOM" id="CLU_030217_1_0_1"/>
<name>Q6CLD0_KLULA</name>
<dbReference type="GO" id="GO:0005737">
    <property type="term" value="C:cytoplasm"/>
    <property type="evidence" value="ECO:0007669"/>
    <property type="project" value="TreeGrafter"/>
</dbReference>
<dbReference type="InterPro" id="IPR008978">
    <property type="entry name" value="HSP20-like_chaperone"/>
</dbReference>
<dbReference type="PANTHER" id="PTHR12967:SF0">
    <property type="entry name" value="PROTEIN SHQ1 HOMOLOG"/>
    <property type="match status" value="1"/>
</dbReference>
<dbReference type="GO" id="GO:0005654">
    <property type="term" value="C:nucleoplasm"/>
    <property type="evidence" value="ECO:0007669"/>
    <property type="project" value="TreeGrafter"/>
</dbReference>
<dbReference type="Pfam" id="PF21413">
    <property type="entry name" value="SHQ1-like_CS"/>
    <property type="match status" value="1"/>
</dbReference>
<dbReference type="STRING" id="284590.Q6CLD0"/>
<dbReference type="PROSITE" id="PS51203">
    <property type="entry name" value="CS"/>
    <property type="match status" value="1"/>
</dbReference>
<dbReference type="InterPro" id="IPR007052">
    <property type="entry name" value="CS_dom"/>
</dbReference>
<dbReference type="InParanoid" id="Q6CLD0"/>
<feature type="domain" description="CS" evidence="2">
    <location>
        <begin position="1"/>
        <end position="92"/>
    </location>
</feature>
<dbReference type="OMA" id="HNIESAW"/>
<dbReference type="FunCoup" id="Q6CLD0">
    <property type="interactions" value="832"/>
</dbReference>
<evidence type="ECO:0000313" key="3">
    <source>
        <dbReference type="EMBL" id="CAG97967.1"/>
    </source>
</evidence>
<dbReference type="Proteomes" id="UP000000598">
    <property type="component" value="Chromosome F"/>
</dbReference>
<accession>Q6CLD0</accession>
<dbReference type="InterPro" id="IPR007009">
    <property type="entry name" value="Shq1_C"/>
</dbReference>
<dbReference type="eggNOG" id="KOG3247">
    <property type="taxonomic scope" value="Eukaryota"/>
</dbReference>
<dbReference type="GO" id="GO:0000493">
    <property type="term" value="P:box H/ACA snoRNP assembly"/>
    <property type="evidence" value="ECO:0007669"/>
    <property type="project" value="InterPro"/>
</dbReference>
<dbReference type="EMBL" id="CR382126">
    <property type="protein sequence ID" value="CAG97967.1"/>
    <property type="molecule type" value="Genomic_DNA"/>
</dbReference>
<evidence type="ECO:0000256" key="1">
    <source>
        <dbReference type="ARBA" id="ARBA00005607"/>
    </source>
</evidence>
<dbReference type="Pfam" id="PF04925">
    <property type="entry name" value="SHQ1"/>
    <property type="match status" value="1"/>
</dbReference>
<evidence type="ECO:0000259" key="2">
    <source>
        <dbReference type="PROSITE" id="PS51203"/>
    </source>
</evidence>
<dbReference type="InterPro" id="IPR039742">
    <property type="entry name" value="Shq1"/>
</dbReference>
<dbReference type="InterPro" id="IPR048696">
    <property type="entry name" value="SHQ1-like_CS"/>
</dbReference>
<organism evidence="3 4">
    <name type="scientific">Kluyveromyces lactis (strain ATCC 8585 / CBS 2359 / DSM 70799 / NBRC 1267 / NRRL Y-1140 / WM37)</name>
    <name type="common">Yeast</name>
    <name type="synonym">Candida sphaerica</name>
    <dbReference type="NCBI Taxonomy" id="284590"/>
    <lineage>
        <taxon>Eukaryota</taxon>
        <taxon>Fungi</taxon>
        <taxon>Dikarya</taxon>
        <taxon>Ascomycota</taxon>
        <taxon>Saccharomycotina</taxon>
        <taxon>Saccharomycetes</taxon>
        <taxon>Saccharomycetales</taxon>
        <taxon>Saccharomycetaceae</taxon>
        <taxon>Kluyveromyces</taxon>
    </lineage>
</organism>
<dbReference type="KEGG" id="kla:KLLA0_F03949g"/>
<reference evidence="3 4" key="1">
    <citation type="journal article" date="2004" name="Nature">
        <title>Genome evolution in yeasts.</title>
        <authorList>
            <consortium name="Genolevures"/>
            <person name="Dujon B."/>
            <person name="Sherman D."/>
            <person name="Fischer G."/>
            <person name="Durrens P."/>
            <person name="Casaregola S."/>
            <person name="Lafontaine I."/>
            <person name="de Montigny J."/>
            <person name="Marck C."/>
            <person name="Neuveglise C."/>
            <person name="Talla E."/>
            <person name="Goffard N."/>
            <person name="Frangeul L."/>
            <person name="Aigle M."/>
            <person name="Anthouard V."/>
            <person name="Babour A."/>
            <person name="Barbe V."/>
            <person name="Barnay S."/>
            <person name="Blanchin S."/>
            <person name="Beckerich J.M."/>
            <person name="Beyne E."/>
            <person name="Bleykasten C."/>
            <person name="Boisrame A."/>
            <person name="Boyer J."/>
            <person name="Cattolico L."/>
            <person name="Confanioleri F."/>
            <person name="de Daruvar A."/>
            <person name="Despons L."/>
            <person name="Fabre E."/>
            <person name="Fairhead C."/>
            <person name="Ferry-Dumazet H."/>
            <person name="Groppi A."/>
            <person name="Hantraye F."/>
            <person name="Hennequin C."/>
            <person name="Jauniaux N."/>
            <person name="Joyet P."/>
            <person name="Kachouri R."/>
            <person name="Kerrest A."/>
            <person name="Koszul R."/>
            <person name="Lemaire M."/>
            <person name="Lesur I."/>
            <person name="Ma L."/>
            <person name="Muller H."/>
            <person name="Nicaud J.M."/>
            <person name="Nikolski M."/>
            <person name="Oztas S."/>
            <person name="Ozier-Kalogeropoulos O."/>
            <person name="Pellenz S."/>
            <person name="Potier S."/>
            <person name="Richard G.F."/>
            <person name="Straub M.L."/>
            <person name="Suleau A."/>
            <person name="Swennene D."/>
            <person name="Tekaia F."/>
            <person name="Wesolowski-Louvel M."/>
            <person name="Westhof E."/>
            <person name="Wirth B."/>
            <person name="Zeniou-Meyer M."/>
            <person name="Zivanovic I."/>
            <person name="Bolotin-Fukuhara M."/>
            <person name="Thierry A."/>
            <person name="Bouchier C."/>
            <person name="Caudron B."/>
            <person name="Scarpelli C."/>
            <person name="Gaillardin C."/>
            <person name="Weissenbach J."/>
            <person name="Wincker P."/>
            <person name="Souciet J.L."/>
        </authorList>
    </citation>
    <scope>NUCLEOTIDE SEQUENCE [LARGE SCALE GENOMIC DNA]</scope>
    <source>
        <strain evidence="4">ATCC 8585 / CBS 2359 / DSM 70799 / NBRC 1267 / NRRL Y-1140 / WM37</strain>
    </source>
</reference>